<evidence type="ECO:0000256" key="3">
    <source>
        <dbReference type="ARBA" id="ARBA00023125"/>
    </source>
</evidence>
<organism evidence="5 6">
    <name type="scientific">Desulforamulus ruminis (strain ATCC 23193 / DSM 2154 / NCIMB 8452 / DL)</name>
    <name type="common">Desulfotomaculum ruminis</name>
    <dbReference type="NCBI Taxonomy" id="696281"/>
    <lineage>
        <taxon>Bacteria</taxon>
        <taxon>Bacillati</taxon>
        <taxon>Bacillota</taxon>
        <taxon>Clostridia</taxon>
        <taxon>Eubacteriales</taxon>
        <taxon>Peptococcaceae</taxon>
        <taxon>Desulforamulus</taxon>
    </lineage>
</organism>
<keyword evidence="2" id="KW-0805">Transcription regulation</keyword>
<evidence type="ECO:0000313" key="6">
    <source>
        <dbReference type="Proteomes" id="UP000009234"/>
    </source>
</evidence>
<dbReference type="InterPro" id="IPR036390">
    <property type="entry name" value="WH_DNA-bd_sf"/>
</dbReference>
<gene>
    <name evidence="5" type="ordered locus">Desru_2639</name>
</gene>
<keyword evidence="4" id="KW-0804">Transcription</keyword>
<accession>F6DQH1</accession>
<name>F6DQH1_DESRL</name>
<comment type="similarity">
    <text evidence="1">Belongs to the BlaI transcriptional regulatory family.</text>
</comment>
<dbReference type="GO" id="GO:0003677">
    <property type="term" value="F:DNA binding"/>
    <property type="evidence" value="ECO:0007669"/>
    <property type="project" value="UniProtKB-KW"/>
</dbReference>
<dbReference type="eggNOG" id="COG3682">
    <property type="taxonomic scope" value="Bacteria"/>
</dbReference>
<reference evidence="5 6" key="2">
    <citation type="journal article" date="2012" name="Stand. Genomic Sci.">
        <title>Complete genome sequence of the sulfate-reducing firmicute Desulfotomaculum ruminis type strain (DL(T)).</title>
        <authorList>
            <person name="Spring S."/>
            <person name="Visser M."/>
            <person name="Lu M."/>
            <person name="Copeland A."/>
            <person name="Lapidus A."/>
            <person name="Lucas S."/>
            <person name="Cheng J.F."/>
            <person name="Han C."/>
            <person name="Tapia R."/>
            <person name="Goodwin L.A."/>
            <person name="Pitluck S."/>
            <person name="Ivanova N."/>
            <person name="Land M."/>
            <person name="Hauser L."/>
            <person name="Larimer F."/>
            <person name="Rohde M."/>
            <person name="Goker M."/>
            <person name="Detter J.C."/>
            <person name="Kyrpides N.C."/>
            <person name="Woyke T."/>
            <person name="Schaap P.J."/>
            <person name="Plugge C.M."/>
            <person name="Muyzer G."/>
            <person name="Kuever J."/>
            <person name="Pereira I.A."/>
            <person name="Parshina S.N."/>
            <person name="Bernier-Latmani R."/>
            <person name="Stams A.J."/>
            <person name="Klenk H.P."/>
        </authorList>
    </citation>
    <scope>NUCLEOTIDE SEQUENCE [LARGE SCALE GENOMIC DNA]</scope>
    <source>
        <strain evidence="6">ATCC 23193 / DSM 2154 / NCIB 8452 / DL</strain>
    </source>
</reference>
<dbReference type="Proteomes" id="UP000009234">
    <property type="component" value="Chromosome"/>
</dbReference>
<dbReference type="InterPro" id="IPR036388">
    <property type="entry name" value="WH-like_DNA-bd_sf"/>
</dbReference>
<evidence type="ECO:0000256" key="2">
    <source>
        <dbReference type="ARBA" id="ARBA00023015"/>
    </source>
</evidence>
<dbReference type="HOGENOM" id="CLU_119090_2_1_9"/>
<sequence length="124" mass="14655">MKDIPQISNAEWEVMRILWDKAPIKAAEVIKTLQETKDWKPKTIKTLIRRLLDKGVIGHTANGNAYVYHVLIEEKEYLDRETDTFLNKLYQGSIRHFMLNFVQEKELSREEVAELIKILENSKR</sequence>
<protein>
    <submittedName>
        <fullName evidence="5">Penicillinase repressor</fullName>
    </submittedName>
</protein>
<keyword evidence="6" id="KW-1185">Reference proteome</keyword>
<dbReference type="AlphaFoldDB" id="F6DQH1"/>
<dbReference type="Gene3D" id="1.10.4040.10">
    <property type="entry name" value="Penicillinase repressor domain"/>
    <property type="match status" value="1"/>
</dbReference>
<dbReference type="SUPFAM" id="SSF46785">
    <property type="entry name" value="Winged helix' DNA-binding domain"/>
    <property type="match status" value="1"/>
</dbReference>
<evidence type="ECO:0000313" key="5">
    <source>
        <dbReference type="EMBL" id="AEG60865.1"/>
    </source>
</evidence>
<dbReference type="OrthoDB" id="9795583at2"/>
<dbReference type="PIRSF" id="PIRSF019455">
    <property type="entry name" value="CopR_AtkY"/>
    <property type="match status" value="1"/>
</dbReference>
<dbReference type="RefSeq" id="WP_013842621.1">
    <property type="nucleotide sequence ID" value="NC_015589.1"/>
</dbReference>
<keyword evidence="3" id="KW-0238">DNA-binding</keyword>
<dbReference type="EMBL" id="CP002780">
    <property type="protein sequence ID" value="AEG60865.1"/>
    <property type="molecule type" value="Genomic_DNA"/>
</dbReference>
<dbReference type="Pfam" id="PF03965">
    <property type="entry name" value="Penicillinase_R"/>
    <property type="match status" value="1"/>
</dbReference>
<evidence type="ECO:0000256" key="1">
    <source>
        <dbReference type="ARBA" id="ARBA00011046"/>
    </source>
</evidence>
<dbReference type="Gene3D" id="1.10.10.10">
    <property type="entry name" value="Winged helix-like DNA-binding domain superfamily/Winged helix DNA-binding domain"/>
    <property type="match status" value="1"/>
</dbReference>
<reference evidence="6" key="1">
    <citation type="submission" date="2011-05" db="EMBL/GenBank/DDBJ databases">
        <title>Complete sequence of Desulfotomaculum ruminis DSM 2154.</title>
        <authorList>
            <person name="Lucas S."/>
            <person name="Copeland A."/>
            <person name="Lapidus A."/>
            <person name="Cheng J.-F."/>
            <person name="Goodwin L."/>
            <person name="Pitluck S."/>
            <person name="Lu M."/>
            <person name="Detter J.C."/>
            <person name="Han C."/>
            <person name="Tapia R."/>
            <person name="Land M."/>
            <person name="Hauser L."/>
            <person name="Kyrpides N."/>
            <person name="Ivanova N."/>
            <person name="Mikhailova N."/>
            <person name="Pagani I."/>
            <person name="Stams A.J.M."/>
            <person name="Plugge C.M."/>
            <person name="Muyzer G."/>
            <person name="Kuever J."/>
            <person name="Parshina S.N."/>
            <person name="Ivanova A.E."/>
            <person name="Nazina T.N."/>
            <person name="Brambilla E."/>
            <person name="Spring S."/>
            <person name="Klenk H.-P."/>
            <person name="Woyke T."/>
        </authorList>
    </citation>
    <scope>NUCLEOTIDE SEQUENCE [LARGE SCALE GENOMIC DNA]</scope>
    <source>
        <strain evidence="6">ATCC 23193 / DSM 2154 / NCIB 8452 / DL</strain>
    </source>
</reference>
<proteinExistence type="inferred from homology"/>
<dbReference type="KEGG" id="dru:Desru_2639"/>
<dbReference type="InterPro" id="IPR005650">
    <property type="entry name" value="BlaI_family"/>
</dbReference>
<dbReference type="GO" id="GO:0045892">
    <property type="term" value="P:negative regulation of DNA-templated transcription"/>
    <property type="evidence" value="ECO:0007669"/>
    <property type="project" value="InterPro"/>
</dbReference>
<evidence type="ECO:0000256" key="4">
    <source>
        <dbReference type="ARBA" id="ARBA00023163"/>
    </source>
</evidence>
<dbReference type="STRING" id="696281.Desru_2639"/>